<dbReference type="InterPro" id="IPR004111">
    <property type="entry name" value="Repressor_TetR_C"/>
</dbReference>
<dbReference type="EMBL" id="CP099489">
    <property type="protein sequence ID" value="USQ81187.1"/>
    <property type="molecule type" value="Genomic_DNA"/>
</dbReference>
<evidence type="ECO:0000259" key="5">
    <source>
        <dbReference type="PROSITE" id="PS50977"/>
    </source>
</evidence>
<keyword evidence="3" id="KW-0804">Transcription</keyword>
<dbReference type="RefSeq" id="WP_252594571.1">
    <property type="nucleotide sequence ID" value="NZ_CP099489.1"/>
</dbReference>
<keyword evidence="1" id="KW-0805">Transcription regulation</keyword>
<evidence type="ECO:0000313" key="7">
    <source>
        <dbReference type="Proteomes" id="UP001056455"/>
    </source>
</evidence>
<dbReference type="PANTHER" id="PTHR30055">
    <property type="entry name" value="HTH-TYPE TRANSCRIPTIONAL REGULATOR RUTR"/>
    <property type="match status" value="1"/>
</dbReference>
<dbReference type="InterPro" id="IPR050109">
    <property type="entry name" value="HTH-type_TetR-like_transc_reg"/>
</dbReference>
<evidence type="ECO:0000256" key="2">
    <source>
        <dbReference type="ARBA" id="ARBA00023125"/>
    </source>
</evidence>
<protein>
    <submittedName>
        <fullName evidence="6">TetR/AcrR family transcriptional regulator C-terminal domain-containing protein</fullName>
    </submittedName>
</protein>
<evidence type="ECO:0000313" key="6">
    <source>
        <dbReference type="EMBL" id="USQ81187.1"/>
    </source>
</evidence>
<feature type="domain" description="HTH tetR-type" evidence="5">
    <location>
        <begin position="12"/>
        <end position="72"/>
    </location>
</feature>
<dbReference type="SUPFAM" id="SSF46689">
    <property type="entry name" value="Homeodomain-like"/>
    <property type="match status" value="1"/>
</dbReference>
<gene>
    <name evidence="6" type="ORF">NF556_05955</name>
</gene>
<name>A0ABY4YWN8_9MICO</name>
<sequence>MTGPRSRGQHAGLTREVVLATAVELVDEHGLAALSMRRLGGELGVEAMALYHHVGSKEELLDGLVEHLFAEVMSAPGRKAEGGHSDDEKTWRPVLRTFARTMVEILLAHPNLVPVVLSRPATTPQVHGLLEELLGALRDAGLQPGQALDLIYAVISLVLSHVATGGDSGNSSAARRQV</sequence>
<dbReference type="Pfam" id="PF02909">
    <property type="entry name" value="TetR_C_1"/>
    <property type="match status" value="1"/>
</dbReference>
<dbReference type="PANTHER" id="PTHR30055:SF151">
    <property type="entry name" value="TRANSCRIPTIONAL REGULATORY PROTEIN"/>
    <property type="match status" value="1"/>
</dbReference>
<keyword evidence="2 4" id="KW-0238">DNA-binding</keyword>
<keyword evidence="7" id="KW-1185">Reference proteome</keyword>
<accession>A0ABY4YWN8</accession>
<dbReference type="Gene3D" id="1.10.357.10">
    <property type="entry name" value="Tetracycline Repressor, domain 2"/>
    <property type="match status" value="1"/>
</dbReference>
<dbReference type="SUPFAM" id="SSF48498">
    <property type="entry name" value="Tetracyclin repressor-like, C-terminal domain"/>
    <property type="match status" value="1"/>
</dbReference>
<dbReference type="PROSITE" id="PS50977">
    <property type="entry name" value="HTH_TETR_2"/>
    <property type="match status" value="1"/>
</dbReference>
<dbReference type="InterPro" id="IPR036271">
    <property type="entry name" value="Tet_transcr_reg_TetR-rel_C_sf"/>
</dbReference>
<dbReference type="Proteomes" id="UP001056455">
    <property type="component" value="Chromosome"/>
</dbReference>
<evidence type="ECO:0000256" key="1">
    <source>
        <dbReference type="ARBA" id="ARBA00023015"/>
    </source>
</evidence>
<feature type="DNA-binding region" description="H-T-H motif" evidence="4">
    <location>
        <begin position="35"/>
        <end position="54"/>
    </location>
</feature>
<dbReference type="InterPro" id="IPR001647">
    <property type="entry name" value="HTH_TetR"/>
</dbReference>
<dbReference type="InterPro" id="IPR009057">
    <property type="entry name" value="Homeodomain-like_sf"/>
</dbReference>
<dbReference type="Pfam" id="PF00440">
    <property type="entry name" value="TetR_N"/>
    <property type="match status" value="1"/>
</dbReference>
<evidence type="ECO:0000256" key="4">
    <source>
        <dbReference type="PROSITE-ProRule" id="PRU00335"/>
    </source>
</evidence>
<proteinExistence type="predicted"/>
<dbReference type="PRINTS" id="PR00455">
    <property type="entry name" value="HTHTETR"/>
</dbReference>
<reference evidence="6" key="1">
    <citation type="submission" date="2022-06" db="EMBL/GenBank/DDBJ databases">
        <title>Ornithinimicrobium HY1793.</title>
        <authorList>
            <person name="Huang Y."/>
        </authorList>
    </citation>
    <scope>NUCLEOTIDE SEQUENCE</scope>
    <source>
        <strain evidence="6">HY1793</strain>
    </source>
</reference>
<evidence type="ECO:0000256" key="3">
    <source>
        <dbReference type="ARBA" id="ARBA00023163"/>
    </source>
</evidence>
<organism evidence="6 7">
    <name type="scientific">Ornithinimicrobium faecis</name>
    <dbReference type="NCBI Taxonomy" id="2934158"/>
    <lineage>
        <taxon>Bacteria</taxon>
        <taxon>Bacillati</taxon>
        <taxon>Actinomycetota</taxon>
        <taxon>Actinomycetes</taxon>
        <taxon>Micrococcales</taxon>
        <taxon>Ornithinimicrobiaceae</taxon>
        <taxon>Ornithinimicrobium</taxon>
    </lineage>
</organism>